<feature type="region of interest" description="Disordered" evidence="1">
    <location>
        <begin position="256"/>
        <end position="288"/>
    </location>
</feature>
<evidence type="ECO:0000313" key="2">
    <source>
        <dbReference type="EMBL" id="KAF5854788.1"/>
    </source>
</evidence>
<feature type="compositionally biased region" description="Basic and acidic residues" evidence="1">
    <location>
        <begin position="1"/>
        <end position="11"/>
    </location>
</feature>
<feature type="compositionally biased region" description="Polar residues" evidence="1">
    <location>
        <begin position="230"/>
        <end position="240"/>
    </location>
</feature>
<feature type="compositionally biased region" description="Polar residues" evidence="1">
    <location>
        <begin position="274"/>
        <end position="288"/>
    </location>
</feature>
<comment type="caution">
    <text evidence="2">The sequence shown here is derived from an EMBL/GenBank/DDBJ whole genome shotgun (WGS) entry which is preliminary data.</text>
</comment>
<dbReference type="AlphaFoldDB" id="A0A8H5ZVR2"/>
<sequence length="288" mass="30918">MRAEKPEDFLPLKKPQGPRGAYLVNPDSSRMPHQEEQYPLVNQNEENDQSSSSQSPSSNGQNEAQSDQSTSNLGSSDLGSKPAVAESTSNNNPQTLDNKQSAPVSSQSNNGLDNAWNPGSSNAWHSSGQPVTGDNQNSDASVSNVQLSQPSAPESNSKDFQPSTEEQSGLNMLTPDTQNGFNDLSGSNSVQSAQAPSNGQDDAQSSQPRAAESVGEGKPYDEQAYKNIVNPGNSAYDQMRQNWNNGKYIPGVDGFNDNNNPIFDDRGNYDAAVSESQSYDPSTKTNEY</sequence>
<evidence type="ECO:0000256" key="1">
    <source>
        <dbReference type="SAM" id="MobiDB-lite"/>
    </source>
</evidence>
<dbReference type="Proteomes" id="UP000541154">
    <property type="component" value="Unassembled WGS sequence"/>
</dbReference>
<gene>
    <name evidence="2" type="ORF">ETB97_011568</name>
</gene>
<name>A0A8H5ZVR2_PETAA</name>
<evidence type="ECO:0000313" key="3">
    <source>
        <dbReference type="Proteomes" id="UP000541154"/>
    </source>
</evidence>
<accession>A0A8H5ZVR2</accession>
<protein>
    <submittedName>
        <fullName evidence="2">Uncharacterized protein</fullName>
    </submittedName>
</protein>
<feature type="compositionally biased region" description="Polar residues" evidence="1">
    <location>
        <begin position="86"/>
        <end position="208"/>
    </location>
</feature>
<dbReference type="EMBL" id="SPNV01000718">
    <property type="protein sequence ID" value="KAF5854788.1"/>
    <property type="molecule type" value="Genomic_DNA"/>
</dbReference>
<feature type="region of interest" description="Disordered" evidence="1">
    <location>
        <begin position="1"/>
        <end position="240"/>
    </location>
</feature>
<keyword evidence="3" id="KW-1185">Reference proteome</keyword>
<organism evidence="2 3">
    <name type="scientific">Petromyces alliaceus</name>
    <name type="common">Aspergillus alliaceus</name>
    <dbReference type="NCBI Taxonomy" id="209559"/>
    <lineage>
        <taxon>Eukaryota</taxon>
        <taxon>Fungi</taxon>
        <taxon>Dikarya</taxon>
        <taxon>Ascomycota</taxon>
        <taxon>Pezizomycotina</taxon>
        <taxon>Eurotiomycetes</taxon>
        <taxon>Eurotiomycetidae</taxon>
        <taxon>Eurotiales</taxon>
        <taxon>Aspergillaceae</taxon>
        <taxon>Aspergillus</taxon>
        <taxon>Aspergillus subgen. Circumdati</taxon>
    </lineage>
</organism>
<feature type="compositionally biased region" description="Polar residues" evidence="1">
    <location>
        <begin position="64"/>
        <end position="78"/>
    </location>
</feature>
<feature type="compositionally biased region" description="Low complexity" evidence="1">
    <location>
        <begin position="49"/>
        <end position="63"/>
    </location>
</feature>
<proteinExistence type="predicted"/>
<reference evidence="2 3" key="1">
    <citation type="submission" date="2019-04" db="EMBL/GenBank/DDBJ databases">
        <title>Aspergillus burnettii sp. nov., novel species from soil in southeast Queensland.</title>
        <authorList>
            <person name="Gilchrist C.L.M."/>
            <person name="Pitt J.I."/>
            <person name="Lange L."/>
            <person name="Lacey H.J."/>
            <person name="Vuong D."/>
            <person name="Midgley D.J."/>
            <person name="Greenfield P."/>
            <person name="Bradbury M."/>
            <person name="Lacey E."/>
            <person name="Busk P.K."/>
            <person name="Pilgaard B."/>
            <person name="Chooi Y.H."/>
            <person name="Piggott A.M."/>
        </authorList>
    </citation>
    <scope>NUCLEOTIDE SEQUENCE [LARGE SCALE GENOMIC DNA]</scope>
    <source>
        <strain evidence="2 3">FRR 5400</strain>
    </source>
</reference>